<dbReference type="InterPro" id="IPR050232">
    <property type="entry name" value="FBL13/AtMIF1-like"/>
</dbReference>
<proteinExistence type="predicted"/>
<protein>
    <recommendedName>
        <fullName evidence="1">F-box domain-containing protein</fullName>
    </recommendedName>
</protein>
<dbReference type="EMBL" id="JASCZI010151054">
    <property type="protein sequence ID" value="MED6168074.1"/>
    <property type="molecule type" value="Genomic_DNA"/>
</dbReference>
<dbReference type="Gene3D" id="3.80.10.10">
    <property type="entry name" value="Ribonuclease Inhibitor"/>
    <property type="match status" value="1"/>
</dbReference>
<evidence type="ECO:0000259" key="1">
    <source>
        <dbReference type="PROSITE" id="PS50181"/>
    </source>
</evidence>
<accession>A0ABU6V4S7</accession>
<feature type="non-terminal residue" evidence="2">
    <location>
        <position position="377"/>
    </location>
</feature>
<keyword evidence="3" id="KW-1185">Reference proteome</keyword>
<dbReference type="Proteomes" id="UP001341840">
    <property type="component" value="Unassembled WGS sequence"/>
</dbReference>
<dbReference type="InterPro" id="IPR036047">
    <property type="entry name" value="F-box-like_dom_sf"/>
</dbReference>
<feature type="domain" description="F-box" evidence="1">
    <location>
        <begin position="4"/>
        <end position="57"/>
    </location>
</feature>
<dbReference type="PANTHER" id="PTHR31900:SF34">
    <property type="entry name" value="EMB|CAB62440.1-RELATED"/>
    <property type="match status" value="1"/>
</dbReference>
<gene>
    <name evidence="2" type="ORF">PIB30_008732</name>
</gene>
<dbReference type="SUPFAM" id="SSF52047">
    <property type="entry name" value="RNI-like"/>
    <property type="match status" value="1"/>
</dbReference>
<dbReference type="InterPro" id="IPR006566">
    <property type="entry name" value="FBD"/>
</dbReference>
<dbReference type="SUPFAM" id="SSF81383">
    <property type="entry name" value="F-box domain"/>
    <property type="match status" value="1"/>
</dbReference>
<dbReference type="InterPro" id="IPR032675">
    <property type="entry name" value="LRR_dom_sf"/>
</dbReference>
<evidence type="ECO:0000313" key="2">
    <source>
        <dbReference type="EMBL" id="MED6168074.1"/>
    </source>
</evidence>
<dbReference type="PANTHER" id="PTHR31900">
    <property type="entry name" value="F-BOX/RNI SUPERFAMILY PROTEIN-RELATED"/>
    <property type="match status" value="1"/>
</dbReference>
<comment type="caution">
    <text evidence="2">The sequence shown here is derived from an EMBL/GenBank/DDBJ whole genome shotgun (WGS) entry which is preliminary data.</text>
</comment>
<dbReference type="InterPro" id="IPR001810">
    <property type="entry name" value="F-box_dom"/>
</dbReference>
<sequence>MAEEDRISGLPDQVLVDILSRLPSTIVVHTRILSNRWKNLWRSVPTVDIDSTFFNDAFPLINHPNHPKHRFFQFAASLILALTKDAKQAILNFRLKCNNHYFCQCYDVKLWVDTIVRRSVEEIEISLPPHTLINLPLSVVTCQTLVVLKIEHLIVDLKGSVVQLPRLKTLHIDGAVLPKSLYLCLLLNGVPNLEDLKIKSLAPRYDGGDDGGSMPYVSGLSHSFPKLMRADVSSVAINISDLRLSYVTGTSLTTFCNLIHMKLCMFDCKWGSLVRLLGFCPVLRILHVDEASDERSALGLKNEPVPDCMWRLRECTITNFRSVDADLEFATYILQNARVLLRMNIRSTSSLSQEERMELLQDLCMIPMISRACLVLF</sequence>
<name>A0ABU6V4S7_9FABA</name>
<dbReference type="Pfam" id="PF00646">
    <property type="entry name" value="F-box"/>
    <property type="match status" value="1"/>
</dbReference>
<reference evidence="2 3" key="1">
    <citation type="journal article" date="2023" name="Plants (Basel)">
        <title>Bridging the Gap: Combining Genomics and Transcriptomics Approaches to Understand Stylosanthes scabra, an Orphan Legume from the Brazilian Caatinga.</title>
        <authorList>
            <person name="Ferreira-Neto J.R.C."/>
            <person name="da Silva M.D."/>
            <person name="Binneck E."/>
            <person name="de Melo N.F."/>
            <person name="da Silva R.H."/>
            <person name="de Melo A.L.T.M."/>
            <person name="Pandolfi V."/>
            <person name="Bustamante F.O."/>
            <person name="Brasileiro-Vidal A.C."/>
            <person name="Benko-Iseppon A.M."/>
        </authorList>
    </citation>
    <scope>NUCLEOTIDE SEQUENCE [LARGE SCALE GENOMIC DNA]</scope>
    <source>
        <tissue evidence="2">Leaves</tissue>
    </source>
</reference>
<dbReference type="SMART" id="SM00579">
    <property type="entry name" value="FBD"/>
    <property type="match status" value="1"/>
</dbReference>
<evidence type="ECO:0000313" key="3">
    <source>
        <dbReference type="Proteomes" id="UP001341840"/>
    </source>
</evidence>
<dbReference type="PROSITE" id="PS50181">
    <property type="entry name" value="FBOX"/>
    <property type="match status" value="1"/>
</dbReference>
<dbReference type="Gene3D" id="1.20.1280.50">
    <property type="match status" value="1"/>
</dbReference>
<organism evidence="2 3">
    <name type="scientific">Stylosanthes scabra</name>
    <dbReference type="NCBI Taxonomy" id="79078"/>
    <lineage>
        <taxon>Eukaryota</taxon>
        <taxon>Viridiplantae</taxon>
        <taxon>Streptophyta</taxon>
        <taxon>Embryophyta</taxon>
        <taxon>Tracheophyta</taxon>
        <taxon>Spermatophyta</taxon>
        <taxon>Magnoliopsida</taxon>
        <taxon>eudicotyledons</taxon>
        <taxon>Gunneridae</taxon>
        <taxon>Pentapetalae</taxon>
        <taxon>rosids</taxon>
        <taxon>fabids</taxon>
        <taxon>Fabales</taxon>
        <taxon>Fabaceae</taxon>
        <taxon>Papilionoideae</taxon>
        <taxon>50 kb inversion clade</taxon>
        <taxon>dalbergioids sensu lato</taxon>
        <taxon>Dalbergieae</taxon>
        <taxon>Pterocarpus clade</taxon>
        <taxon>Stylosanthes</taxon>
    </lineage>
</organism>
<dbReference type="Pfam" id="PF08387">
    <property type="entry name" value="FBD"/>
    <property type="match status" value="1"/>
</dbReference>